<reference evidence="1 2" key="1">
    <citation type="journal article" date="2009" name="Appl. Environ. Microbiol.">
        <title>Three genomes from the phylum Acidobacteria provide insight into the lifestyles of these microorganisms in soils.</title>
        <authorList>
            <person name="Ward N.L."/>
            <person name="Challacombe J.F."/>
            <person name="Janssen P.H."/>
            <person name="Henrissat B."/>
            <person name="Coutinho P.M."/>
            <person name="Wu M."/>
            <person name="Xie G."/>
            <person name="Haft D.H."/>
            <person name="Sait M."/>
            <person name="Badger J."/>
            <person name="Barabote R.D."/>
            <person name="Bradley B."/>
            <person name="Brettin T.S."/>
            <person name="Brinkac L.M."/>
            <person name="Bruce D."/>
            <person name="Creasy T."/>
            <person name="Daugherty S.C."/>
            <person name="Davidsen T.M."/>
            <person name="DeBoy R.T."/>
            <person name="Detter J.C."/>
            <person name="Dodson R.J."/>
            <person name="Durkin A.S."/>
            <person name="Ganapathy A."/>
            <person name="Gwinn-Giglio M."/>
            <person name="Han C.S."/>
            <person name="Khouri H."/>
            <person name="Kiss H."/>
            <person name="Kothari S.P."/>
            <person name="Madupu R."/>
            <person name="Nelson K.E."/>
            <person name="Nelson W.C."/>
            <person name="Paulsen I."/>
            <person name="Penn K."/>
            <person name="Ren Q."/>
            <person name="Rosovitz M.J."/>
            <person name="Selengut J.D."/>
            <person name="Shrivastava S."/>
            <person name="Sullivan S.A."/>
            <person name="Tapia R."/>
            <person name="Thompson L.S."/>
            <person name="Watkins K.L."/>
            <person name="Yang Q."/>
            <person name="Yu C."/>
            <person name="Zafar N."/>
            <person name="Zhou L."/>
            <person name="Kuske C.R."/>
        </authorList>
    </citation>
    <scope>NUCLEOTIDE SEQUENCE [LARGE SCALE GENOMIC DNA]</scope>
    <source>
        <strain evidence="1 2">Ellin345</strain>
    </source>
</reference>
<evidence type="ECO:0000313" key="1">
    <source>
        <dbReference type="EMBL" id="ABF40138.1"/>
    </source>
</evidence>
<dbReference type="EMBL" id="CP000360">
    <property type="protein sequence ID" value="ABF40138.1"/>
    <property type="molecule type" value="Genomic_DNA"/>
</dbReference>
<gene>
    <name evidence="1" type="ordered locus">Acid345_1135</name>
</gene>
<accession>Q1ISL2</accession>
<dbReference type="EnsemblBacteria" id="ABF40138">
    <property type="protein sequence ID" value="ABF40138"/>
    <property type="gene ID" value="Acid345_1135"/>
</dbReference>
<dbReference type="AlphaFoldDB" id="Q1ISL2"/>
<proteinExistence type="predicted"/>
<sequence>MHETLSGRGRLLDRSTQDIVCNVEYEIHIHTSLRQIRSGFPPVHEVEYAVTKLNPLNNTRLDKESYTLITEGEDSEFFNVKNLGSSFHIVR</sequence>
<protein>
    <submittedName>
        <fullName evidence="1">Uncharacterized protein</fullName>
    </submittedName>
</protein>
<keyword evidence="2" id="KW-1185">Reference proteome</keyword>
<organism evidence="1 2">
    <name type="scientific">Koribacter versatilis (strain Ellin345)</name>
    <dbReference type="NCBI Taxonomy" id="204669"/>
    <lineage>
        <taxon>Bacteria</taxon>
        <taxon>Pseudomonadati</taxon>
        <taxon>Acidobacteriota</taxon>
        <taxon>Terriglobia</taxon>
        <taxon>Terriglobales</taxon>
        <taxon>Candidatus Korobacteraceae</taxon>
        <taxon>Candidatus Korobacter</taxon>
    </lineage>
</organism>
<dbReference type="HOGENOM" id="CLU_2423100_0_0_0"/>
<dbReference type="STRING" id="204669.Acid345_1135"/>
<evidence type="ECO:0000313" key="2">
    <source>
        <dbReference type="Proteomes" id="UP000002432"/>
    </source>
</evidence>
<dbReference type="KEGG" id="aba:Acid345_1135"/>
<dbReference type="Proteomes" id="UP000002432">
    <property type="component" value="Chromosome"/>
</dbReference>
<name>Q1ISL2_KORVE</name>